<name>B4SB82_PELPB</name>
<accession>B4SB82</accession>
<organism evidence="1 2">
    <name type="scientific">Pelodictyon phaeoclathratiforme (strain DSM 5477 / BU-1)</name>
    <dbReference type="NCBI Taxonomy" id="324925"/>
    <lineage>
        <taxon>Bacteria</taxon>
        <taxon>Pseudomonadati</taxon>
        <taxon>Chlorobiota</taxon>
        <taxon>Chlorobiia</taxon>
        <taxon>Chlorobiales</taxon>
        <taxon>Chlorobiaceae</taxon>
        <taxon>Chlorobium/Pelodictyon group</taxon>
        <taxon>Pelodictyon</taxon>
    </lineage>
</organism>
<dbReference type="AlphaFoldDB" id="B4SB82"/>
<dbReference type="InterPro" id="IPR013406">
    <property type="entry name" value="CHP02574_addiction_mod"/>
</dbReference>
<dbReference type="STRING" id="324925.Ppha_0159"/>
<dbReference type="Proteomes" id="UP000002724">
    <property type="component" value="Chromosome"/>
</dbReference>
<sequence length="75" mass="8654">MAKIELPLSQFTYAEKLDLLETIWDDLSRDEAAFESPAWHENILNERKEAFSAGTAQHSDWAEAKERIKRNLSCS</sequence>
<evidence type="ECO:0000313" key="2">
    <source>
        <dbReference type="Proteomes" id="UP000002724"/>
    </source>
</evidence>
<dbReference type="KEGG" id="pph:Ppha_0159"/>
<evidence type="ECO:0008006" key="3">
    <source>
        <dbReference type="Google" id="ProtNLM"/>
    </source>
</evidence>
<evidence type="ECO:0000313" key="1">
    <source>
        <dbReference type="EMBL" id="ACF42503.1"/>
    </source>
</evidence>
<dbReference type="HOGENOM" id="CLU_185169_0_0_10"/>
<dbReference type="OrthoDB" id="291542at2"/>
<dbReference type="Pfam" id="PF09720">
    <property type="entry name" value="Unstab_antitox"/>
    <property type="match status" value="1"/>
</dbReference>
<reference evidence="1 2" key="1">
    <citation type="submission" date="2008-06" db="EMBL/GenBank/DDBJ databases">
        <title>Complete sequence of Pelodictyon phaeoclathratiforme BU-1.</title>
        <authorList>
            <consortium name="US DOE Joint Genome Institute"/>
            <person name="Lucas S."/>
            <person name="Copeland A."/>
            <person name="Lapidus A."/>
            <person name="Glavina del Rio T."/>
            <person name="Dalin E."/>
            <person name="Tice H."/>
            <person name="Bruce D."/>
            <person name="Goodwin L."/>
            <person name="Pitluck S."/>
            <person name="Schmutz J."/>
            <person name="Larimer F."/>
            <person name="Land M."/>
            <person name="Hauser L."/>
            <person name="Kyrpides N."/>
            <person name="Mikhailova N."/>
            <person name="Liu Z."/>
            <person name="Li T."/>
            <person name="Zhao F."/>
            <person name="Overmann J."/>
            <person name="Bryant D.A."/>
            <person name="Richardson P."/>
        </authorList>
    </citation>
    <scope>NUCLEOTIDE SEQUENCE [LARGE SCALE GENOMIC DNA]</scope>
    <source>
        <strain evidence="2">DSM 5477 / BU-1</strain>
    </source>
</reference>
<dbReference type="EMBL" id="CP001110">
    <property type="protein sequence ID" value="ACF42503.1"/>
    <property type="molecule type" value="Genomic_DNA"/>
</dbReference>
<dbReference type="RefSeq" id="WP_012507001.1">
    <property type="nucleotide sequence ID" value="NC_011060.1"/>
</dbReference>
<gene>
    <name evidence="1" type="ordered locus">Ppha_0159</name>
</gene>
<proteinExistence type="predicted"/>
<protein>
    <recommendedName>
        <fullName evidence="3">Acyl-protein synthetase</fullName>
    </recommendedName>
</protein>
<keyword evidence="2" id="KW-1185">Reference proteome</keyword>